<dbReference type="PATRIC" id="fig|1492898.3.peg.4605"/>
<evidence type="ECO:0000256" key="4">
    <source>
        <dbReference type="ARBA" id="ARBA00022496"/>
    </source>
</evidence>
<feature type="domain" description="TonB-dependent receptor plug" evidence="13">
    <location>
        <begin position="114"/>
        <end position="222"/>
    </location>
</feature>
<dbReference type="AlphaFoldDB" id="A0A172U047"/>
<evidence type="ECO:0000256" key="12">
    <source>
        <dbReference type="SAM" id="SignalP"/>
    </source>
</evidence>
<dbReference type="PROSITE" id="PS52016">
    <property type="entry name" value="TONB_DEPENDENT_REC_3"/>
    <property type="match status" value="1"/>
</dbReference>
<keyword evidence="7" id="KW-0406">Ion transport</keyword>
<dbReference type="Gene3D" id="2.60.40.1120">
    <property type="entry name" value="Carboxypeptidase-like, regulatory domain"/>
    <property type="match status" value="1"/>
</dbReference>
<evidence type="ECO:0000256" key="3">
    <source>
        <dbReference type="ARBA" id="ARBA00022452"/>
    </source>
</evidence>
<proteinExistence type="inferred from homology"/>
<evidence type="ECO:0000256" key="6">
    <source>
        <dbReference type="ARBA" id="ARBA00023004"/>
    </source>
</evidence>
<dbReference type="Gene3D" id="2.170.130.10">
    <property type="entry name" value="TonB-dependent receptor, plug domain"/>
    <property type="match status" value="1"/>
</dbReference>
<reference evidence="14 15" key="2">
    <citation type="journal article" date="2016" name="Int. J. Syst. Evol. Microbiol.">
        <title>Flavisolibacter tropicus sp. nov., isolated from tropical soil.</title>
        <authorList>
            <person name="Lee J.J."/>
            <person name="Kang M.S."/>
            <person name="Kim G.S."/>
            <person name="Lee C.S."/>
            <person name="Lim S."/>
            <person name="Lee J."/>
            <person name="Roh S.H."/>
            <person name="Kang H."/>
            <person name="Ha J.M."/>
            <person name="Bae S."/>
            <person name="Jung H.Y."/>
            <person name="Kim M.K."/>
        </authorList>
    </citation>
    <scope>NUCLEOTIDE SEQUENCE [LARGE SCALE GENOMIC DNA]</scope>
    <source>
        <strain evidence="14 15">LCS9</strain>
    </source>
</reference>
<dbReference type="STRING" id="1492898.SY85_21230"/>
<protein>
    <recommendedName>
        <fullName evidence="13">TonB-dependent receptor plug domain-containing protein</fullName>
    </recommendedName>
</protein>
<dbReference type="OrthoDB" id="609136at2"/>
<dbReference type="InterPro" id="IPR008969">
    <property type="entry name" value="CarboxyPept-like_regulatory"/>
</dbReference>
<comment type="subcellular location">
    <subcellularLocation>
        <location evidence="1 11">Cell outer membrane</location>
        <topology evidence="1 11">Multi-pass membrane protein</topology>
    </subcellularLocation>
</comment>
<dbReference type="SUPFAM" id="SSF49464">
    <property type="entry name" value="Carboxypeptidase regulatory domain-like"/>
    <property type="match status" value="1"/>
</dbReference>
<dbReference type="InterPro" id="IPR037066">
    <property type="entry name" value="Plug_dom_sf"/>
</dbReference>
<dbReference type="Gene3D" id="2.40.170.20">
    <property type="entry name" value="TonB-dependent receptor, beta-barrel domain"/>
    <property type="match status" value="1"/>
</dbReference>
<evidence type="ECO:0000256" key="10">
    <source>
        <dbReference type="ARBA" id="ARBA00023237"/>
    </source>
</evidence>
<dbReference type="KEGG" id="fla:SY85_21230"/>
<dbReference type="NCBIfam" id="TIGR04057">
    <property type="entry name" value="SusC_RagA_signa"/>
    <property type="match status" value="1"/>
</dbReference>
<feature type="signal peptide" evidence="12">
    <location>
        <begin position="1"/>
        <end position="20"/>
    </location>
</feature>
<keyword evidence="2 11" id="KW-0813">Transport</keyword>
<keyword evidence="8" id="KW-0798">TonB box</keyword>
<name>A0A172U047_9BACT</name>
<dbReference type="Pfam" id="PF13715">
    <property type="entry name" value="CarbopepD_reg_2"/>
    <property type="match status" value="1"/>
</dbReference>
<dbReference type="InterPro" id="IPR023997">
    <property type="entry name" value="TonB-dep_OMP_SusC/RagA_CS"/>
</dbReference>
<comment type="similarity">
    <text evidence="11">Belongs to the TonB-dependent receptor family.</text>
</comment>
<dbReference type="InterPro" id="IPR039426">
    <property type="entry name" value="TonB-dep_rcpt-like"/>
</dbReference>
<evidence type="ECO:0000256" key="9">
    <source>
        <dbReference type="ARBA" id="ARBA00023136"/>
    </source>
</evidence>
<keyword evidence="6" id="KW-0408">Iron</keyword>
<evidence type="ECO:0000256" key="8">
    <source>
        <dbReference type="ARBA" id="ARBA00023077"/>
    </source>
</evidence>
<dbReference type="Pfam" id="PF07715">
    <property type="entry name" value="Plug"/>
    <property type="match status" value="1"/>
</dbReference>
<keyword evidence="3 11" id="KW-1134">Transmembrane beta strand</keyword>
<dbReference type="PANTHER" id="PTHR32552:SF81">
    <property type="entry name" value="TONB-DEPENDENT OUTER MEMBRANE RECEPTOR"/>
    <property type="match status" value="1"/>
</dbReference>
<dbReference type="InterPro" id="IPR012910">
    <property type="entry name" value="Plug_dom"/>
</dbReference>
<accession>A0A172U047</accession>
<dbReference type="InterPro" id="IPR036942">
    <property type="entry name" value="Beta-barrel_TonB_sf"/>
</dbReference>
<evidence type="ECO:0000313" key="14">
    <source>
        <dbReference type="EMBL" id="ANE52626.1"/>
    </source>
</evidence>
<gene>
    <name evidence="14" type="ORF">SY85_21230</name>
</gene>
<evidence type="ECO:0000256" key="7">
    <source>
        <dbReference type="ARBA" id="ARBA00023065"/>
    </source>
</evidence>
<sequence>MRKIASLLTMLTLCSALAFAQTRTVSGVVRDVKGEPIPFATVSEAGTKNAVQADVNGSFSIKVGNDSRLAISAAGFTAQTISVSGGTATIALVRAEGQLQEVVVTTALGVKRSARSTGYSTTAIAPAELTQARATNVANGLSGKVSGLQINTVNNGVTADTRIVLRGERSILGNNQALIVLDNVPVSADYINSLNPDDVESVNVLKGANAAALYGSDAANGVLIITTKKGVRAKPSITFTHSTTIEKVSYFPKFNTRFGAASTEPDSLDAYTGFYGRIPYENQMYGPEYDGSTVALGAKKRFYRPDGSFFDTTNQISYQYRNPVKDFFETGRTIQNGISYQAGTQNGSFYLSGQFNNTTGTIPDDKSNRYSVRLGASNNYNKFSTSFSIGYTKITTDIAGVDYNQHRPVYWNVLNTPGEIPIRDFKDPNAPFANENDWYNAYYPNPYWQIYNSRVLTNRDDILGSVELGYKAANWLNFTYRLGATASNYQEKRKLAGVTFSEYEIAYQDPAQNPDGLDIEGTAYGAPNGIRGRFGDRLYERFILQSDFLINMQHKFLNNDLDARLVLGTSANKNNYRNIRNGIDGSDDIASEIEIPGLYNVSNIVGTPVVGESQSKVGKIGAFGSLQLGYKNFLFAEITGRNDWVSVLSPENRTFFYPGVNASFVFTDAFKALKNISWLNYGKVLASWTKVGNVSLGAYELSNTFSQANGFPYNDLTGFTLGNTLANSNLQPEIVKSREAGIQLGLFKNRANVQVTYYDEDISNQTVPVQISSSTGFTKTNQNVGNVSNWGWEFDLKLTPLVNLGPVKWNFGGNLALMDSRVDEITPNSKSVFIGGYTATGAGVYTIEGQPMRVLQVLDWLRDDQGRVIVNPNTGRPSRDTKVKNVGRSTPDMILGLNSSFDYKGLTLNVLGEYRGGYVVYNNIGSAMAFTGSSEVTTSTGRQRFIYPNSVLLVNGKYEPNTTVAVDNASNGSSFWAASAGYRNTSSNFITSGDFWKIREVSLTYNVPVKGTLAKTIQKASVGLVARNLFTFLPKDNVYADPEYSALGTGNAQGISTENLSPPTRIFGATLTVGF</sequence>
<keyword evidence="9 11" id="KW-0472">Membrane</keyword>
<organism evidence="14 15">
    <name type="scientific">Flavisolibacter tropicus</name>
    <dbReference type="NCBI Taxonomy" id="1492898"/>
    <lineage>
        <taxon>Bacteria</taxon>
        <taxon>Pseudomonadati</taxon>
        <taxon>Bacteroidota</taxon>
        <taxon>Chitinophagia</taxon>
        <taxon>Chitinophagales</taxon>
        <taxon>Chitinophagaceae</taxon>
        <taxon>Flavisolibacter</taxon>
    </lineage>
</organism>
<dbReference type="RefSeq" id="WP_066407416.1">
    <property type="nucleotide sequence ID" value="NZ_CP011390.1"/>
</dbReference>
<evidence type="ECO:0000256" key="11">
    <source>
        <dbReference type="PROSITE-ProRule" id="PRU01360"/>
    </source>
</evidence>
<dbReference type="PANTHER" id="PTHR32552">
    <property type="entry name" value="FERRICHROME IRON RECEPTOR-RELATED"/>
    <property type="match status" value="1"/>
</dbReference>
<feature type="chain" id="PRO_5008001477" description="TonB-dependent receptor plug domain-containing protein" evidence="12">
    <location>
        <begin position="21"/>
        <end position="1075"/>
    </location>
</feature>
<dbReference type="EMBL" id="CP011390">
    <property type="protein sequence ID" value="ANE52626.1"/>
    <property type="molecule type" value="Genomic_DNA"/>
</dbReference>
<evidence type="ECO:0000313" key="15">
    <source>
        <dbReference type="Proteomes" id="UP000077177"/>
    </source>
</evidence>
<keyword evidence="5 11" id="KW-0812">Transmembrane</keyword>
<keyword evidence="4" id="KW-0410">Iron transport</keyword>
<keyword evidence="15" id="KW-1185">Reference proteome</keyword>
<evidence type="ECO:0000256" key="5">
    <source>
        <dbReference type="ARBA" id="ARBA00022692"/>
    </source>
</evidence>
<dbReference type="InterPro" id="IPR023996">
    <property type="entry name" value="TonB-dep_OMP_SusC/RagA"/>
</dbReference>
<dbReference type="Proteomes" id="UP000077177">
    <property type="component" value="Chromosome"/>
</dbReference>
<dbReference type="SUPFAM" id="SSF56935">
    <property type="entry name" value="Porins"/>
    <property type="match status" value="1"/>
</dbReference>
<evidence type="ECO:0000256" key="2">
    <source>
        <dbReference type="ARBA" id="ARBA00022448"/>
    </source>
</evidence>
<dbReference type="GO" id="GO:0009279">
    <property type="term" value="C:cell outer membrane"/>
    <property type="evidence" value="ECO:0007669"/>
    <property type="project" value="UniProtKB-SubCell"/>
</dbReference>
<reference evidence="15" key="1">
    <citation type="submission" date="2015-01" db="EMBL/GenBank/DDBJ databases">
        <title>Flavisolibacter sp./LCS9/ whole genome sequencing.</title>
        <authorList>
            <person name="Kim M.K."/>
            <person name="Srinivasan S."/>
            <person name="Lee J.-J."/>
        </authorList>
    </citation>
    <scope>NUCLEOTIDE SEQUENCE [LARGE SCALE GENOMIC DNA]</scope>
    <source>
        <strain evidence="15">LCS9</strain>
    </source>
</reference>
<dbReference type="NCBIfam" id="TIGR04056">
    <property type="entry name" value="OMP_RagA_SusC"/>
    <property type="match status" value="1"/>
</dbReference>
<evidence type="ECO:0000256" key="1">
    <source>
        <dbReference type="ARBA" id="ARBA00004571"/>
    </source>
</evidence>
<dbReference type="GO" id="GO:0006826">
    <property type="term" value="P:iron ion transport"/>
    <property type="evidence" value="ECO:0007669"/>
    <property type="project" value="UniProtKB-KW"/>
</dbReference>
<keyword evidence="10 11" id="KW-0998">Cell outer membrane</keyword>
<keyword evidence="12" id="KW-0732">Signal</keyword>
<evidence type="ECO:0000259" key="13">
    <source>
        <dbReference type="Pfam" id="PF07715"/>
    </source>
</evidence>